<sequence length="76" mass="8850">MKIKLVILSLLTSLSIVAQQPTHVPSPQNNTAIDLTNWVDILIFIVLPIALILIYFLWRRQLKKEQREARNKENNN</sequence>
<comment type="caution">
    <text evidence="3">The sequence shown here is derived from an EMBL/GenBank/DDBJ whole genome shotgun (WGS) entry which is preliminary data.</text>
</comment>
<evidence type="ECO:0008006" key="5">
    <source>
        <dbReference type="Google" id="ProtNLM"/>
    </source>
</evidence>
<evidence type="ECO:0000313" key="3">
    <source>
        <dbReference type="EMBL" id="GGD94013.1"/>
    </source>
</evidence>
<dbReference type="AlphaFoldDB" id="A0A8J2VAN6"/>
<organism evidence="3 4">
    <name type="scientific">Planktosalinus lacus</name>
    <dbReference type="NCBI Taxonomy" id="1526573"/>
    <lineage>
        <taxon>Bacteria</taxon>
        <taxon>Pseudomonadati</taxon>
        <taxon>Bacteroidota</taxon>
        <taxon>Flavobacteriia</taxon>
        <taxon>Flavobacteriales</taxon>
        <taxon>Flavobacteriaceae</taxon>
        <taxon>Planktosalinus</taxon>
    </lineage>
</organism>
<evidence type="ECO:0000256" key="2">
    <source>
        <dbReference type="SAM" id="SignalP"/>
    </source>
</evidence>
<evidence type="ECO:0000313" key="4">
    <source>
        <dbReference type="Proteomes" id="UP000652231"/>
    </source>
</evidence>
<keyword evidence="1" id="KW-1133">Transmembrane helix</keyword>
<accession>A0A8J2VAN6</accession>
<reference evidence="3" key="2">
    <citation type="submission" date="2020-09" db="EMBL/GenBank/DDBJ databases">
        <authorList>
            <person name="Sun Q."/>
            <person name="Zhou Y."/>
        </authorList>
    </citation>
    <scope>NUCLEOTIDE SEQUENCE</scope>
    <source>
        <strain evidence="3">CGMCC 1.12924</strain>
    </source>
</reference>
<proteinExistence type="predicted"/>
<dbReference type="RefSeq" id="WP_188441555.1">
    <property type="nucleotide sequence ID" value="NZ_BMGK01000006.1"/>
</dbReference>
<dbReference type="Proteomes" id="UP000652231">
    <property type="component" value="Unassembled WGS sequence"/>
</dbReference>
<dbReference type="EMBL" id="BMGK01000006">
    <property type="protein sequence ID" value="GGD94013.1"/>
    <property type="molecule type" value="Genomic_DNA"/>
</dbReference>
<keyword evidence="1" id="KW-0812">Transmembrane</keyword>
<feature type="chain" id="PRO_5035266690" description="Adenylosuccinate synthetase" evidence="2">
    <location>
        <begin position="19"/>
        <end position="76"/>
    </location>
</feature>
<feature type="signal peptide" evidence="2">
    <location>
        <begin position="1"/>
        <end position="18"/>
    </location>
</feature>
<gene>
    <name evidence="3" type="ORF">GCM10011312_17170</name>
</gene>
<keyword evidence="2" id="KW-0732">Signal</keyword>
<keyword evidence="1" id="KW-0472">Membrane</keyword>
<evidence type="ECO:0000256" key="1">
    <source>
        <dbReference type="SAM" id="Phobius"/>
    </source>
</evidence>
<feature type="transmembrane region" description="Helical" evidence="1">
    <location>
        <begin position="35"/>
        <end position="58"/>
    </location>
</feature>
<protein>
    <recommendedName>
        <fullName evidence="5">Adenylosuccinate synthetase</fullName>
    </recommendedName>
</protein>
<reference evidence="3" key="1">
    <citation type="journal article" date="2014" name="Int. J. Syst. Evol. Microbiol.">
        <title>Complete genome sequence of Corynebacterium casei LMG S-19264T (=DSM 44701T), isolated from a smear-ripened cheese.</title>
        <authorList>
            <consortium name="US DOE Joint Genome Institute (JGI-PGF)"/>
            <person name="Walter F."/>
            <person name="Albersmeier A."/>
            <person name="Kalinowski J."/>
            <person name="Ruckert C."/>
        </authorList>
    </citation>
    <scope>NUCLEOTIDE SEQUENCE</scope>
    <source>
        <strain evidence="3">CGMCC 1.12924</strain>
    </source>
</reference>
<keyword evidence="4" id="KW-1185">Reference proteome</keyword>
<name>A0A8J2VAN6_9FLAO</name>